<protein>
    <submittedName>
        <fullName evidence="2">Uncharacterized protein</fullName>
    </submittedName>
</protein>
<accession>A0A0H3JGW6</accession>
<dbReference type="STRING" id="155864.Z3360"/>
<evidence type="ECO:0000313" key="2">
    <source>
        <dbReference type="EMBL" id="BAB36415.1"/>
    </source>
</evidence>
<dbReference type="Proteomes" id="UP000000558">
    <property type="component" value="Chromosome"/>
</dbReference>
<evidence type="ECO:0000256" key="1">
    <source>
        <dbReference type="SAM" id="Phobius"/>
    </source>
</evidence>
<dbReference type="AlphaFoldDB" id="A0A0H3JGW6"/>
<dbReference type="HOGENOM" id="CLU_121358_0_0_6"/>
<gene>
    <name evidence="2" type="ORF">ECs_2992</name>
</gene>
<feature type="transmembrane region" description="Helical" evidence="1">
    <location>
        <begin position="156"/>
        <end position="179"/>
    </location>
</feature>
<dbReference type="KEGG" id="ecs:ECs_2992"/>
<evidence type="ECO:0000313" key="3">
    <source>
        <dbReference type="Proteomes" id="UP000000558"/>
    </source>
</evidence>
<keyword evidence="1" id="KW-0812">Transmembrane</keyword>
<dbReference type="GeneID" id="916696"/>
<keyword evidence="1" id="KW-1133">Transmembrane helix</keyword>
<keyword evidence="1" id="KW-0472">Membrane</keyword>
<proteinExistence type="predicted"/>
<keyword evidence="3" id="KW-1185">Reference proteome</keyword>
<reference evidence="2 3" key="2">
    <citation type="journal article" date="2001" name="DNA Res.">
        <title>Complete genome sequence of enterohemorrhagic Escherichia coli O157:H7 and genomic comparison with a laboratory strain K-12.</title>
        <authorList>
            <person name="Hayashi T."/>
            <person name="Makino K."/>
            <person name="Ohnishi M."/>
            <person name="Kurokawa K."/>
            <person name="Ishii K."/>
            <person name="Yokoyama K."/>
            <person name="Han C.G."/>
            <person name="Ohtsubo E."/>
            <person name="Nakayama K."/>
            <person name="Murata T."/>
            <person name="Tanaka M."/>
            <person name="Tobe T."/>
            <person name="Iida T."/>
            <person name="Takami H."/>
            <person name="Honda T."/>
            <person name="Sasakawa C."/>
            <person name="Ogasawara N."/>
            <person name="Yasunaga T."/>
            <person name="Kuhara S."/>
            <person name="Shiba T."/>
            <person name="Hattori M."/>
            <person name="Shinagawa H."/>
        </authorList>
    </citation>
    <scope>NUCLEOTIDE SEQUENCE [LARGE SCALE GENOMIC DNA]</scope>
    <source>
        <strain evidence="3">O157:H7 / Sakai / RIMD 0509952 / EHEC</strain>
    </source>
</reference>
<name>A0A0H3JGW6_ECO57</name>
<dbReference type="RefSeq" id="NP_311019.1">
    <property type="nucleotide sequence ID" value="NC_002695.1"/>
</dbReference>
<accession>A0A6M6XWT3</accession>
<sequence>MNAAQSSLDEGKLVIAYSDKNGSTVGLEFSSVASSQATLLMKACSVAASDKEKRIVTSVVMDDTEIIQTTSDDGGDDMDKRLAVLEAEVAHIKSSMAGIKEDTRKISSDSTDAKRDTAVLLQKSLDFDASLSKKPSVDYFEAKFSALETKIADVKVWMLGVLLASLAMPTIFFLINLYLKKGQ</sequence>
<dbReference type="RefSeq" id="WP_000990548.1">
    <property type="nucleotide sequence ID" value="NZ_CP012802.1"/>
</dbReference>
<organism evidence="2 3">
    <name type="scientific">Escherichia coli O157:H7</name>
    <dbReference type="NCBI Taxonomy" id="83334"/>
    <lineage>
        <taxon>Bacteria</taxon>
        <taxon>Pseudomonadati</taxon>
        <taxon>Pseudomonadota</taxon>
        <taxon>Gammaproteobacteria</taxon>
        <taxon>Enterobacterales</taxon>
        <taxon>Enterobacteriaceae</taxon>
        <taxon>Escherichia</taxon>
    </lineage>
</organism>
<reference evidence="2 3" key="1">
    <citation type="journal article" date="2000" name="Syst. Appl. Microbiol.">
        <title>Comparative analysis of the whole set of rRNA operons between an enterohemorrhagic Escherichia coli O157:H7 Sakai strain and an Escherichia coli K-12 strain MG1655.</title>
        <authorList>
            <person name="Ohnishi M."/>
            <person name="Murata T."/>
            <person name="Nakayama K."/>
            <person name="Kuhara S."/>
            <person name="Hattori M."/>
            <person name="Kurokawa K."/>
            <person name="Yasunaga T."/>
            <person name="Yokoyama K."/>
            <person name="Makino K."/>
            <person name="Shinagawa H."/>
            <person name="Hayashi T."/>
        </authorList>
    </citation>
    <scope>NUCLEOTIDE SEQUENCE [LARGE SCALE GENOMIC DNA]</scope>
    <source>
        <strain evidence="3">O157:H7 / Sakai / RIMD 0509952 / EHEC</strain>
    </source>
</reference>
<dbReference type="EMBL" id="BA000007">
    <property type="protein sequence ID" value="BAB36415.1"/>
    <property type="molecule type" value="Genomic_DNA"/>
</dbReference>